<accession>A0A9W6RYK0</accession>
<evidence type="ECO:0000313" key="3">
    <source>
        <dbReference type="Proteomes" id="UP001165074"/>
    </source>
</evidence>
<dbReference type="Proteomes" id="UP001165074">
    <property type="component" value="Unassembled WGS sequence"/>
</dbReference>
<dbReference type="RefSeq" id="WP_285568766.1">
    <property type="nucleotide sequence ID" value="NZ_BSTK01000002.1"/>
</dbReference>
<gene>
    <name evidence="2" type="ORF">Airi02_019470</name>
</gene>
<evidence type="ECO:0000256" key="1">
    <source>
        <dbReference type="SAM" id="MobiDB-lite"/>
    </source>
</evidence>
<feature type="region of interest" description="Disordered" evidence="1">
    <location>
        <begin position="38"/>
        <end position="108"/>
    </location>
</feature>
<feature type="compositionally biased region" description="Pro residues" evidence="1">
    <location>
        <begin position="70"/>
        <end position="80"/>
    </location>
</feature>
<name>A0A9W6RYK0_9ACTN</name>
<comment type="caution">
    <text evidence="2">The sequence shown here is derived from an EMBL/GenBank/DDBJ whole genome shotgun (WGS) entry which is preliminary data.</text>
</comment>
<keyword evidence="3" id="KW-1185">Reference proteome</keyword>
<evidence type="ECO:0000313" key="2">
    <source>
        <dbReference type="EMBL" id="GLY84018.1"/>
    </source>
</evidence>
<proteinExistence type="predicted"/>
<organism evidence="2 3">
    <name type="scientific">Actinoallomurus iriomotensis</name>
    <dbReference type="NCBI Taxonomy" id="478107"/>
    <lineage>
        <taxon>Bacteria</taxon>
        <taxon>Bacillati</taxon>
        <taxon>Actinomycetota</taxon>
        <taxon>Actinomycetes</taxon>
        <taxon>Streptosporangiales</taxon>
        <taxon>Thermomonosporaceae</taxon>
        <taxon>Actinoallomurus</taxon>
    </lineage>
</organism>
<dbReference type="EMBL" id="BSTK01000002">
    <property type="protein sequence ID" value="GLY84018.1"/>
    <property type="molecule type" value="Genomic_DNA"/>
</dbReference>
<protein>
    <submittedName>
        <fullName evidence="2">Uncharacterized protein</fullName>
    </submittedName>
</protein>
<sequence>MARRLWARFEVVPFRYGVTLLAGTVVATGLLIAVLTAGGGSSGDTAAHPRPSRSPVEAAPPAPTWGTYVPPRPEPTPVPARPLVTSVPSHPRATHAPSHSSPATACPTSLKKWPWVWEVCRRRSNG</sequence>
<dbReference type="AlphaFoldDB" id="A0A9W6RYK0"/>
<feature type="compositionally biased region" description="Polar residues" evidence="1">
    <location>
        <begin position="97"/>
        <end position="107"/>
    </location>
</feature>
<reference evidence="2" key="1">
    <citation type="submission" date="2023-03" db="EMBL/GenBank/DDBJ databases">
        <title>Actinoallomurus iriomotensis NBRC 103684.</title>
        <authorList>
            <person name="Ichikawa N."/>
            <person name="Sato H."/>
            <person name="Tonouchi N."/>
        </authorList>
    </citation>
    <scope>NUCLEOTIDE SEQUENCE</scope>
    <source>
        <strain evidence="2">NBRC 103684</strain>
    </source>
</reference>